<dbReference type="InterPro" id="IPR016135">
    <property type="entry name" value="UBQ-conjugating_enzyme/RWD"/>
</dbReference>
<feature type="region of interest" description="Disordered" evidence="7">
    <location>
        <begin position="113"/>
        <end position="134"/>
    </location>
</feature>
<dbReference type="EMBL" id="OZ022405">
    <property type="protein sequence ID" value="CAK9435963.1"/>
    <property type="molecule type" value="Genomic_DNA"/>
</dbReference>
<dbReference type="InterPro" id="IPR020569">
    <property type="entry name" value="UPF0029_Impact_CS"/>
</dbReference>
<accession>A0ABP0ZDU0</accession>
<dbReference type="CDD" id="cd23822">
    <property type="entry name" value="RWD_ScYIH1-like"/>
    <property type="match status" value="1"/>
</dbReference>
<evidence type="ECO:0000256" key="3">
    <source>
        <dbReference type="ARBA" id="ARBA00022490"/>
    </source>
</evidence>
<protein>
    <recommendedName>
        <fullName evidence="8">RWD domain-containing protein</fullName>
    </recommendedName>
</protein>
<dbReference type="Pfam" id="PF05773">
    <property type="entry name" value="RWD"/>
    <property type="match status" value="1"/>
</dbReference>
<dbReference type="InterPro" id="IPR020568">
    <property type="entry name" value="Ribosomal_Su5_D2-typ_SF"/>
</dbReference>
<dbReference type="Proteomes" id="UP001497383">
    <property type="component" value="Chromosome 1"/>
</dbReference>
<evidence type="ECO:0000313" key="10">
    <source>
        <dbReference type="Proteomes" id="UP001497383"/>
    </source>
</evidence>
<evidence type="ECO:0000256" key="5">
    <source>
        <dbReference type="ARBA" id="ARBA00022845"/>
    </source>
</evidence>
<name>A0ABP0ZDU0_9ASCO</name>
<dbReference type="Gene3D" id="3.10.110.10">
    <property type="entry name" value="Ubiquitin Conjugating Enzyme"/>
    <property type="match status" value="1"/>
</dbReference>
<gene>
    <name evidence="9" type="ORF">LODBEIA_P05630</name>
</gene>
<keyword evidence="10" id="KW-1185">Reference proteome</keyword>
<feature type="domain" description="RWD" evidence="8">
    <location>
        <begin position="8"/>
        <end position="106"/>
    </location>
</feature>
<comment type="similarity">
    <text evidence="2">Belongs to the IMPACT family.</text>
</comment>
<dbReference type="PANTHER" id="PTHR16301:SF25">
    <property type="entry name" value="PROTEIN IMPACT"/>
    <property type="match status" value="1"/>
</dbReference>
<dbReference type="InterPro" id="IPR001498">
    <property type="entry name" value="Impact_N"/>
</dbReference>
<dbReference type="InterPro" id="IPR023582">
    <property type="entry name" value="Impact"/>
</dbReference>
<keyword evidence="3" id="KW-0963">Cytoplasm</keyword>
<dbReference type="SUPFAM" id="SSF54211">
    <property type="entry name" value="Ribosomal protein S5 domain 2-like"/>
    <property type="match status" value="1"/>
</dbReference>
<dbReference type="InterPro" id="IPR006575">
    <property type="entry name" value="RWD_dom"/>
</dbReference>
<evidence type="ECO:0000256" key="1">
    <source>
        <dbReference type="ARBA" id="ARBA00004496"/>
    </source>
</evidence>
<keyword evidence="5" id="KW-0810">Translation regulation</keyword>
<dbReference type="RefSeq" id="XP_066827501.1">
    <property type="nucleotide sequence ID" value="XM_066975983.1"/>
</dbReference>
<dbReference type="GeneID" id="92205759"/>
<dbReference type="PANTHER" id="PTHR16301">
    <property type="entry name" value="IMPACT-RELATED"/>
    <property type="match status" value="1"/>
</dbReference>
<dbReference type="InterPro" id="IPR036956">
    <property type="entry name" value="Impact_N_sf"/>
</dbReference>
<comment type="subcellular location">
    <subcellularLocation>
        <location evidence="1">Cytoplasm</location>
    </subcellularLocation>
</comment>
<dbReference type="SMART" id="SM00591">
    <property type="entry name" value="RWD"/>
    <property type="match status" value="1"/>
</dbReference>
<evidence type="ECO:0000256" key="7">
    <source>
        <dbReference type="SAM" id="MobiDB-lite"/>
    </source>
</evidence>
<evidence type="ECO:0000259" key="8">
    <source>
        <dbReference type="PROSITE" id="PS50908"/>
    </source>
</evidence>
<keyword evidence="4" id="KW-0678">Repressor</keyword>
<evidence type="ECO:0000313" key="9">
    <source>
        <dbReference type="EMBL" id="CAK9435963.1"/>
    </source>
</evidence>
<proteinExistence type="inferred from homology"/>
<dbReference type="PROSITE" id="PS50908">
    <property type="entry name" value="RWD"/>
    <property type="match status" value="1"/>
</dbReference>
<keyword evidence="6" id="KW-0346">Stress response</keyword>
<evidence type="ECO:0000256" key="2">
    <source>
        <dbReference type="ARBA" id="ARBA00007665"/>
    </source>
</evidence>
<dbReference type="Pfam" id="PF01205">
    <property type="entry name" value="Impact_N"/>
    <property type="match status" value="1"/>
</dbReference>
<dbReference type="SUPFAM" id="SSF54495">
    <property type="entry name" value="UBC-like"/>
    <property type="match status" value="1"/>
</dbReference>
<evidence type="ECO:0000256" key="4">
    <source>
        <dbReference type="ARBA" id="ARBA00022491"/>
    </source>
</evidence>
<organism evidence="9 10">
    <name type="scientific">Lodderomyces beijingensis</name>
    <dbReference type="NCBI Taxonomy" id="1775926"/>
    <lineage>
        <taxon>Eukaryota</taxon>
        <taxon>Fungi</taxon>
        <taxon>Dikarya</taxon>
        <taxon>Ascomycota</taxon>
        <taxon>Saccharomycotina</taxon>
        <taxon>Pichiomycetes</taxon>
        <taxon>Debaryomycetaceae</taxon>
        <taxon>Candida/Lodderomyces clade</taxon>
        <taxon>Lodderomyces</taxon>
    </lineage>
</organism>
<sequence length="290" mass="32697">MTVEELHDEVEAIESIYPDTIKAEAPQIYTIKIPNHSEVSFQLTFPVSYPDAQPEVLQVLNSSKSTFTDESYLEKKISSVLNDIFTSGQVVMFELLTELQEVFDQIAETRAAQQLERESKSNSKSHSPPLPPLPLVVEQKKYDKAAPQSADIDHTAGWQQSEPIIDRHSTFIAYVRQVHSVKEAQMYLDNLVLDRRISKATHNISSWRIKDKDGLAVYQDCDDDGEMAAGSRLLHLLQMMDVWNVIVVVSRWFGGIHLGPDRFKHINSAARDALTKGCFSGLAPTKSKKK</sequence>
<evidence type="ECO:0000256" key="6">
    <source>
        <dbReference type="ARBA" id="ARBA00023016"/>
    </source>
</evidence>
<reference evidence="9 10" key="1">
    <citation type="submission" date="2024-03" db="EMBL/GenBank/DDBJ databases">
        <authorList>
            <person name="Brejova B."/>
        </authorList>
    </citation>
    <scope>NUCLEOTIDE SEQUENCE [LARGE SCALE GENOMIC DNA]</scope>
    <source>
        <strain evidence="9 10">CBS 14171</strain>
    </source>
</reference>
<dbReference type="PROSITE" id="PS00910">
    <property type="entry name" value="UPF0029"/>
    <property type="match status" value="1"/>
</dbReference>
<dbReference type="Gene3D" id="3.30.230.30">
    <property type="entry name" value="Impact, N-terminal domain"/>
    <property type="match status" value="1"/>
</dbReference>